<dbReference type="Proteomes" id="UP000790709">
    <property type="component" value="Unassembled WGS sequence"/>
</dbReference>
<organism evidence="1 2">
    <name type="scientific">Leucogyrophana mollusca</name>
    <dbReference type="NCBI Taxonomy" id="85980"/>
    <lineage>
        <taxon>Eukaryota</taxon>
        <taxon>Fungi</taxon>
        <taxon>Dikarya</taxon>
        <taxon>Basidiomycota</taxon>
        <taxon>Agaricomycotina</taxon>
        <taxon>Agaricomycetes</taxon>
        <taxon>Agaricomycetidae</taxon>
        <taxon>Boletales</taxon>
        <taxon>Boletales incertae sedis</taxon>
        <taxon>Leucogyrophana</taxon>
    </lineage>
</organism>
<protein>
    <submittedName>
        <fullName evidence="1">Uncharacterized protein</fullName>
    </submittedName>
</protein>
<evidence type="ECO:0000313" key="1">
    <source>
        <dbReference type="EMBL" id="KAH7926423.1"/>
    </source>
</evidence>
<sequence>MQFATLFAFALTVVSVNGAPFVKRIAQTIADSTTQWEQACDTAGGGDQCNPVAVAAFGTLLAAPGPCAQQDAADSMIDLAKTLNNDPDMIKFAQIFAQQPRNSPSSQAVPYCQSAPKNSELNGLYQCQWQGDDLKTFVGGIAVGGNGTIPFGMSSPLSPAGSCPANPSGPIANGVQLVTLTQNPGVGSSSNSTSSGSSSNSTSSASGSSTATSSASSSTSTSTTDSSDDCDGDDDEPSGTSSSAPTGSSTSAAPSASASSSGSFLLSNGQAAQKLNSQFASLTSSSSCTAGENACVNGSFAQCVSGSFVLQSCGSGLTCAALPLVNSAGTSITCTTTSDAEARISATGATGGLTGSASS</sequence>
<proteinExistence type="predicted"/>
<name>A0ACB8BPD1_9AGAM</name>
<evidence type="ECO:0000313" key="2">
    <source>
        <dbReference type="Proteomes" id="UP000790709"/>
    </source>
</evidence>
<gene>
    <name evidence="1" type="ORF">BV22DRAFT_1032919</name>
</gene>
<comment type="caution">
    <text evidence="1">The sequence shown here is derived from an EMBL/GenBank/DDBJ whole genome shotgun (WGS) entry which is preliminary data.</text>
</comment>
<reference evidence="1" key="1">
    <citation type="journal article" date="2021" name="New Phytol.">
        <title>Evolutionary innovations through gain and loss of genes in the ectomycorrhizal Boletales.</title>
        <authorList>
            <person name="Wu G."/>
            <person name="Miyauchi S."/>
            <person name="Morin E."/>
            <person name="Kuo A."/>
            <person name="Drula E."/>
            <person name="Varga T."/>
            <person name="Kohler A."/>
            <person name="Feng B."/>
            <person name="Cao Y."/>
            <person name="Lipzen A."/>
            <person name="Daum C."/>
            <person name="Hundley H."/>
            <person name="Pangilinan J."/>
            <person name="Johnson J."/>
            <person name="Barry K."/>
            <person name="LaButti K."/>
            <person name="Ng V."/>
            <person name="Ahrendt S."/>
            <person name="Min B."/>
            <person name="Choi I.G."/>
            <person name="Park H."/>
            <person name="Plett J.M."/>
            <person name="Magnuson J."/>
            <person name="Spatafora J.W."/>
            <person name="Nagy L.G."/>
            <person name="Henrissat B."/>
            <person name="Grigoriev I.V."/>
            <person name="Yang Z.L."/>
            <person name="Xu J."/>
            <person name="Martin F.M."/>
        </authorList>
    </citation>
    <scope>NUCLEOTIDE SEQUENCE</scope>
    <source>
        <strain evidence="1">KUC20120723A-06</strain>
    </source>
</reference>
<dbReference type="EMBL" id="MU266383">
    <property type="protein sequence ID" value="KAH7926423.1"/>
    <property type="molecule type" value="Genomic_DNA"/>
</dbReference>
<keyword evidence="2" id="KW-1185">Reference proteome</keyword>
<accession>A0ACB8BPD1</accession>